<keyword evidence="4" id="KW-1185">Reference proteome</keyword>
<name>A0ABT1N5U1_9GAMM</name>
<feature type="chain" id="PRO_5046467385" evidence="2">
    <location>
        <begin position="24"/>
        <end position="601"/>
    </location>
</feature>
<organism evidence="3 4">
    <name type="scientific">Photobacterium pectinilyticum</name>
    <dbReference type="NCBI Taxonomy" id="2906793"/>
    <lineage>
        <taxon>Bacteria</taxon>
        <taxon>Pseudomonadati</taxon>
        <taxon>Pseudomonadota</taxon>
        <taxon>Gammaproteobacteria</taxon>
        <taxon>Vibrionales</taxon>
        <taxon>Vibrionaceae</taxon>
        <taxon>Photobacterium</taxon>
    </lineage>
</organism>
<accession>A0ABT1N5U1</accession>
<dbReference type="EMBL" id="JANEYT010000057">
    <property type="protein sequence ID" value="MCQ1060110.1"/>
    <property type="molecule type" value="Genomic_DNA"/>
</dbReference>
<feature type="region of interest" description="Disordered" evidence="1">
    <location>
        <begin position="398"/>
        <end position="426"/>
    </location>
</feature>
<gene>
    <name evidence="3" type="ORF">NHN17_18865</name>
</gene>
<evidence type="ECO:0000256" key="2">
    <source>
        <dbReference type="SAM" id="SignalP"/>
    </source>
</evidence>
<evidence type="ECO:0000313" key="4">
    <source>
        <dbReference type="Proteomes" id="UP001524460"/>
    </source>
</evidence>
<feature type="signal peptide" evidence="2">
    <location>
        <begin position="1"/>
        <end position="23"/>
    </location>
</feature>
<feature type="compositionally biased region" description="Polar residues" evidence="1">
    <location>
        <begin position="398"/>
        <end position="424"/>
    </location>
</feature>
<protein>
    <submittedName>
        <fullName evidence="3">Uncharacterized protein</fullName>
    </submittedName>
</protein>
<reference evidence="3 4" key="1">
    <citation type="submission" date="2022-07" db="EMBL/GenBank/DDBJ databases">
        <title>Photobacterium pectinilyticum sp. nov., a marine bacterium isolated from surface seawater of Qingdao offshore.</title>
        <authorList>
            <person name="Wang X."/>
        </authorList>
    </citation>
    <scope>NUCLEOTIDE SEQUENCE [LARGE SCALE GENOMIC DNA]</scope>
    <source>
        <strain evidence="3 4">ZSDE20</strain>
    </source>
</reference>
<comment type="caution">
    <text evidence="3">The sequence shown here is derived from an EMBL/GenBank/DDBJ whole genome shotgun (WGS) entry which is preliminary data.</text>
</comment>
<evidence type="ECO:0000313" key="3">
    <source>
        <dbReference type="EMBL" id="MCQ1060110.1"/>
    </source>
</evidence>
<sequence length="601" mass="66705">MKFSRQIIPASIALCFLAQPAFANDKGPAQQAISDIASNQSVPLNTADEIVDLAQNVAYTVHIDRINQNVVVYRSPATNKIYMQPYLIVDSPNLKKQYNTVCANIDGAALDKTRAFSVRFHTSEKEVLQDVLNAVNAREKHISAAGSYQPNIYHSINSWPYRYLTLSAIGYESKESSKTVVYPMGTFPQVSSDSELGQGGVIHHFPGRQFTKSRLSVSCHELSGILANDKFQLKIFSDTQLTTNARREAVINYSLSSKEIADVLRGEGQTGTIKAENKFIADNGSISFSIDSLFIGKQKRKNTATASLTDNRARYVNSHAIRTAAQRSTLSISMETWQDIKAGSGIAWDDKMITDFVTKRILNNADKVVTRIEDNRLLINGLERSLSDAELISLQSTGQNLGDNKASSETSTTTPDGQDVTSKASYDEKYTDGRGITYEQKQGSWVPTSLELYVINEETVSNLIRISDSQYHVVGGRYLQFWPISSIDQPPLWNSADMTMDGFAERFTTQMANEMKVLNKKMDVVVGKPIPFLTLTRSQGKTLFGGSKKSKGSDKYANEECAKYKSFGYTKVKEYSIDKARGDFGRNGNDPYFFVSGITCH</sequence>
<dbReference type="Proteomes" id="UP001524460">
    <property type="component" value="Unassembled WGS sequence"/>
</dbReference>
<evidence type="ECO:0000256" key="1">
    <source>
        <dbReference type="SAM" id="MobiDB-lite"/>
    </source>
</evidence>
<proteinExistence type="predicted"/>
<keyword evidence="2" id="KW-0732">Signal</keyword>
<dbReference type="RefSeq" id="WP_255044196.1">
    <property type="nucleotide sequence ID" value="NZ_JANEYT010000057.1"/>
</dbReference>